<accession>A0AAC8TH59</accession>
<keyword evidence="2" id="KW-0547">Nucleotide-binding</keyword>
<evidence type="ECO:0000256" key="5">
    <source>
        <dbReference type="SAM" id="MobiDB-lite"/>
    </source>
</evidence>
<keyword evidence="1" id="KW-0808">Transferase</keyword>
<feature type="region of interest" description="Disordered" evidence="5">
    <location>
        <begin position="1"/>
        <end position="21"/>
    </location>
</feature>
<dbReference type="InterPro" id="IPR027417">
    <property type="entry name" value="P-loop_NTPase"/>
</dbReference>
<reference evidence="8 10" key="2">
    <citation type="submission" date="2018-08" db="EMBL/GenBank/DDBJ databases">
        <title>Genomic Encyclopedia of Archaeal and Bacterial Type Strains, Phase II (KMG-II): from individual species to whole genera.</title>
        <authorList>
            <person name="Goeker M."/>
        </authorList>
    </citation>
    <scope>NUCLEOTIDE SEQUENCE [LARGE SCALE GENOMIC DNA]</scope>
    <source>
        <strain evidence="8 10">DSM 2261</strain>
    </source>
</reference>
<dbReference type="SUPFAM" id="SSF56112">
    <property type="entry name" value="Protein kinase-like (PK-like)"/>
    <property type="match status" value="1"/>
</dbReference>
<dbReference type="Proteomes" id="UP000256345">
    <property type="component" value="Unassembled WGS sequence"/>
</dbReference>
<dbReference type="EMBL" id="QUMU01000002">
    <property type="protein sequence ID" value="REG36449.1"/>
    <property type="molecule type" value="Genomic_DNA"/>
</dbReference>
<keyword evidence="4" id="KW-0067">ATP-binding</keyword>
<evidence type="ECO:0000313" key="10">
    <source>
        <dbReference type="Proteomes" id="UP000256345"/>
    </source>
</evidence>
<dbReference type="PANTHER" id="PTHR43289">
    <property type="entry name" value="MITOGEN-ACTIVATED PROTEIN KINASE KINASE KINASE 20-RELATED"/>
    <property type="match status" value="1"/>
</dbReference>
<proteinExistence type="predicted"/>
<reference evidence="7 9" key="1">
    <citation type="submission" date="2015-05" db="EMBL/GenBank/DDBJ databases">
        <title>Genome assembly of Archangium gephyra DSM 2261.</title>
        <authorList>
            <person name="Sharma G."/>
            <person name="Subramanian S."/>
        </authorList>
    </citation>
    <scope>NUCLEOTIDE SEQUENCE [LARGE SCALE GENOMIC DNA]</scope>
    <source>
        <strain evidence="7 9">DSM 2261</strain>
    </source>
</reference>
<dbReference type="Pfam" id="PF13191">
    <property type="entry name" value="AAA_16"/>
    <property type="match status" value="1"/>
</dbReference>
<dbReference type="Gene3D" id="3.30.200.20">
    <property type="entry name" value="Phosphorylase Kinase, domain 1"/>
    <property type="match status" value="1"/>
</dbReference>
<dbReference type="InterPro" id="IPR008271">
    <property type="entry name" value="Ser/Thr_kinase_AS"/>
</dbReference>
<evidence type="ECO:0000256" key="4">
    <source>
        <dbReference type="ARBA" id="ARBA00022840"/>
    </source>
</evidence>
<dbReference type="SUPFAM" id="SSF52540">
    <property type="entry name" value="P-loop containing nucleoside triphosphate hydrolases"/>
    <property type="match status" value="1"/>
</dbReference>
<dbReference type="PANTHER" id="PTHR43289:SF6">
    <property type="entry name" value="SERINE_THREONINE-PROTEIN KINASE NEKL-3"/>
    <property type="match status" value="1"/>
</dbReference>
<evidence type="ECO:0000313" key="7">
    <source>
        <dbReference type="EMBL" id="AKJ05773.1"/>
    </source>
</evidence>
<gene>
    <name evidence="7" type="ORF">AA314_07399</name>
    <name evidence="8" type="ORF">ATI61_102827</name>
</gene>
<dbReference type="PROSITE" id="PS00108">
    <property type="entry name" value="PROTEIN_KINASE_ST"/>
    <property type="match status" value="1"/>
</dbReference>
<dbReference type="SMART" id="SM00220">
    <property type="entry name" value="S_TKc"/>
    <property type="match status" value="1"/>
</dbReference>
<evidence type="ECO:0000313" key="9">
    <source>
        <dbReference type="Proteomes" id="UP000035579"/>
    </source>
</evidence>
<evidence type="ECO:0000256" key="1">
    <source>
        <dbReference type="ARBA" id="ARBA00022679"/>
    </source>
</evidence>
<sequence length="1318" mass="143330">MDHDKTAPSAPAPSPGIAQKGTVVAGRFTLEDEAGRGGMGTVYRARDASTGRPVALKLLHAVASPQAAMRFNREAVLLEGLHHPAIVSYVAHGTLDNGQPYLAMEWLEGEDLTHRLLREPLTLSEVVSLLRRAAEGLATAHRQGIVHRDLKPSNLFLRGGRPEDVVVLDFGLARHAAPSLLGVTGTGTVVGTPGYMAPEQASSQQEIPPAADIFSLGCVLYECLTGKPPFAAPHFAAVLAKILFAEPLALQKARPGLPMGLQVLVDRMLAKDPRRRLPDADALLESLAALESVPELLLPPAGTDSRPLTMAGAEQKLVSVLLVSPRATVQEETADWDQGLALRDALRTEVSPHGAQVELLADGSLVATLMPERGSATDQAALAARCALTFKERWPEAAVVLTTGLGVVNERLPVGEVMDRAGRLLRQVGLMPSSAWVVMDEVTAGLLGAGFRLSRMDSGAFLLQGEQLSADESRPLLGRPTPCVGREQELAMLDITFTSCVEEPAARALLVTAPAGVGKSRLRHEFLRRMEREEQPPLVLLGRGDPMSTGASYGLLGQALRRLCGIGEGGRQEEHRERLSQRVARHLPEAGARETVEFLGELCALPFPEEGQARLHAARSDPRLMNAQVGRALVAFLKAECAHHPVLLVLEDLHWSDALTVALVDEALRELDEHPFMVLALARPEVKELFPGLWSRRMQEVPLHGLSRKAGARLVREVLGPQVPDTVVQRAVEMADGNALFLEELIRGVSEGRGEGTPETVLAVLQARVQRMEPGARQVLLAASVFGRAFWTGGVAELLGWQVANEVLAQHLRVLVEQEVVERQPDSRFSTEAQYRFRHALLRDAAYGLVPDSHRPVGHRLAATWLEQKGEPEPLVLATHHQLGEQPERAAFFYTRAAEQLFERHDLPGTMRCVEAALVCGVGGVPLTRLRALQATAAFWMDQFSRTLELGVPVLPELPAGSPLWCRLMAGLLLASLHEGQPELGGRLIELLLRTTPEPSAIPAYVEAVALLALPLSWFGERQRMAGLLERISQVGAGLTDADPLTRGWTAFARTYFLFLMEPRPWQAFQVAEQGMKDFRELGSERNALLLQTLSGLALGALGELSGAMERMREVLAVARRTEQHVTLAHGQHYLALVLSVSREPAHGQEARALLREYMGSEDPRSFRWSSGLAMLARMDAAQGDLHEAETRARQACEQLAPFLSYLILARAILGSILLARGRATEAHEVAALGVKDVERMDCAGAYAVAMHLALAEACFAEGAGEEGEVALRKALLCVQARARDIPEAEARERFLRQVPENARTLELARQRWGEFSG</sequence>
<protein>
    <submittedName>
        <fullName evidence="7">Adenylate cyclase</fullName>
    </submittedName>
    <submittedName>
        <fullName evidence="8">Serine/threonine protein kinase</fullName>
    </submittedName>
</protein>
<dbReference type="CDD" id="cd14014">
    <property type="entry name" value="STKc_PknB_like"/>
    <property type="match status" value="1"/>
</dbReference>
<dbReference type="PROSITE" id="PS50011">
    <property type="entry name" value="PROTEIN_KINASE_DOM"/>
    <property type="match status" value="1"/>
</dbReference>
<dbReference type="Gene3D" id="1.10.510.10">
    <property type="entry name" value="Transferase(Phosphotransferase) domain 1"/>
    <property type="match status" value="1"/>
</dbReference>
<evidence type="ECO:0000313" key="8">
    <source>
        <dbReference type="EMBL" id="REG36449.1"/>
    </source>
</evidence>
<evidence type="ECO:0000259" key="6">
    <source>
        <dbReference type="PROSITE" id="PS50011"/>
    </source>
</evidence>
<dbReference type="Pfam" id="PF00069">
    <property type="entry name" value="Pkinase"/>
    <property type="match status" value="1"/>
</dbReference>
<feature type="domain" description="Protein kinase" evidence="6">
    <location>
        <begin position="28"/>
        <end position="288"/>
    </location>
</feature>
<dbReference type="InterPro" id="IPR011009">
    <property type="entry name" value="Kinase-like_dom_sf"/>
</dbReference>
<dbReference type="GO" id="GO:0005524">
    <property type="term" value="F:ATP binding"/>
    <property type="evidence" value="ECO:0007669"/>
    <property type="project" value="UniProtKB-KW"/>
</dbReference>
<dbReference type="InterPro" id="IPR000719">
    <property type="entry name" value="Prot_kinase_dom"/>
</dbReference>
<keyword evidence="8" id="KW-0723">Serine/threonine-protein kinase</keyword>
<dbReference type="KEGG" id="age:AA314_07399"/>
<keyword evidence="3 8" id="KW-0418">Kinase</keyword>
<dbReference type="EMBL" id="CP011509">
    <property type="protein sequence ID" value="AKJ05773.1"/>
    <property type="molecule type" value="Genomic_DNA"/>
</dbReference>
<dbReference type="GO" id="GO:0004674">
    <property type="term" value="F:protein serine/threonine kinase activity"/>
    <property type="evidence" value="ECO:0007669"/>
    <property type="project" value="UniProtKB-KW"/>
</dbReference>
<name>A0AAC8TH59_9BACT</name>
<organism evidence="7 9">
    <name type="scientific">Archangium gephyra</name>
    <dbReference type="NCBI Taxonomy" id="48"/>
    <lineage>
        <taxon>Bacteria</taxon>
        <taxon>Pseudomonadati</taxon>
        <taxon>Myxococcota</taxon>
        <taxon>Myxococcia</taxon>
        <taxon>Myxococcales</taxon>
        <taxon>Cystobacterineae</taxon>
        <taxon>Archangiaceae</taxon>
        <taxon>Archangium</taxon>
    </lineage>
</organism>
<evidence type="ECO:0000256" key="3">
    <source>
        <dbReference type="ARBA" id="ARBA00022777"/>
    </source>
</evidence>
<evidence type="ECO:0000256" key="2">
    <source>
        <dbReference type="ARBA" id="ARBA00022741"/>
    </source>
</evidence>
<keyword evidence="10" id="KW-1185">Reference proteome</keyword>
<dbReference type="InterPro" id="IPR041664">
    <property type="entry name" value="AAA_16"/>
</dbReference>
<dbReference type="Proteomes" id="UP000035579">
    <property type="component" value="Chromosome"/>
</dbReference>